<dbReference type="PANTHER" id="PTHR13976">
    <property type="entry name" value="HETEROGENEOUS NUCLEAR RIBONUCLEOPROTEIN-RELATED"/>
    <property type="match status" value="1"/>
</dbReference>
<evidence type="ECO:0000313" key="5">
    <source>
        <dbReference type="Proteomes" id="UP001381693"/>
    </source>
</evidence>
<dbReference type="SUPFAM" id="SSF54928">
    <property type="entry name" value="RNA-binding domain, RBD"/>
    <property type="match status" value="1"/>
</dbReference>
<name>A0AAN8ZT67_HALRR</name>
<evidence type="ECO:0000256" key="2">
    <source>
        <dbReference type="ARBA" id="ARBA00022884"/>
    </source>
</evidence>
<reference evidence="4 5" key="1">
    <citation type="submission" date="2023-11" db="EMBL/GenBank/DDBJ databases">
        <title>Halocaridina rubra genome assembly.</title>
        <authorList>
            <person name="Smith C."/>
        </authorList>
    </citation>
    <scope>NUCLEOTIDE SEQUENCE [LARGE SCALE GENOMIC DNA]</scope>
    <source>
        <strain evidence="4">EP-1</strain>
        <tissue evidence="4">Whole</tissue>
    </source>
</reference>
<comment type="caution">
    <text evidence="4">The sequence shown here is derived from an EMBL/GenBank/DDBJ whole genome shotgun (WGS) entry which is preliminary data.</text>
</comment>
<dbReference type="InterPro" id="IPR035979">
    <property type="entry name" value="RBD_domain_sf"/>
</dbReference>
<feature type="region of interest" description="Disordered" evidence="3">
    <location>
        <begin position="1"/>
        <end position="46"/>
    </location>
</feature>
<evidence type="ECO:0000256" key="1">
    <source>
        <dbReference type="ARBA" id="ARBA00022737"/>
    </source>
</evidence>
<proteinExistence type="predicted"/>
<feature type="non-terminal residue" evidence="4">
    <location>
        <position position="286"/>
    </location>
</feature>
<sequence length="286" mass="32126">MASTLKTSPVLDFEQRNDKSVDMDSEDTTENTKSLGGELQAGGDSSWTAAENNHLAASVQECHISSTLPVITSAPSLAAAPVIIQPGFTAQPYLNTGRIALQFPTEHWLQERQNSRPYHTTLTSSVQQHTSVLESERTVAKYWSGFHRHLYPTRQHHCVSYPTTASRSSATHRQASNGWNGIHQRYIRPFRPQRPPVTPQRPHFRHQRPVLHPALGHRFNFGARIAQRGGVALCLSPQGRRNGEALIRFISPEHRDMALKRHKHHIGNRYIEVYKATGDDFINVAG</sequence>
<organism evidence="4 5">
    <name type="scientific">Halocaridina rubra</name>
    <name type="common">Hawaiian red shrimp</name>
    <dbReference type="NCBI Taxonomy" id="373956"/>
    <lineage>
        <taxon>Eukaryota</taxon>
        <taxon>Metazoa</taxon>
        <taxon>Ecdysozoa</taxon>
        <taxon>Arthropoda</taxon>
        <taxon>Crustacea</taxon>
        <taxon>Multicrustacea</taxon>
        <taxon>Malacostraca</taxon>
        <taxon>Eumalacostraca</taxon>
        <taxon>Eucarida</taxon>
        <taxon>Decapoda</taxon>
        <taxon>Pleocyemata</taxon>
        <taxon>Caridea</taxon>
        <taxon>Atyoidea</taxon>
        <taxon>Atyidae</taxon>
        <taxon>Halocaridina</taxon>
    </lineage>
</organism>
<dbReference type="AlphaFoldDB" id="A0AAN8ZT67"/>
<evidence type="ECO:0000256" key="3">
    <source>
        <dbReference type="SAM" id="MobiDB-lite"/>
    </source>
</evidence>
<keyword evidence="5" id="KW-1185">Reference proteome</keyword>
<dbReference type="InterPro" id="IPR012677">
    <property type="entry name" value="Nucleotide-bd_a/b_plait_sf"/>
</dbReference>
<dbReference type="EMBL" id="JAXCGZ010017974">
    <property type="protein sequence ID" value="KAK7067596.1"/>
    <property type="molecule type" value="Genomic_DNA"/>
</dbReference>
<evidence type="ECO:0000313" key="4">
    <source>
        <dbReference type="EMBL" id="KAK7067596.1"/>
    </source>
</evidence>
<dbReference type="Gene3D" id="3.30.70.330">
    <property type="match status" value="1"/>
</dbReference>
<keyword evidence="2" id="KW-0694">RNA-binding</keyword>
<feature type="compositionally biased region" description="Basic and acidic residues" evidence="3">
    <location>
        <begin position="13"/>
        <end position="22"/>
    </location>
</feature>
<keyword evidence="1" id="KW-0677">Repeat</keyword>
<gene>
    <name evidence="4" type="primary">ESRP1</name>
    <name evidence="4" type="ORF">SK128_027485</name>
</gene>
<accession>A0AAN8ZT67</accession>
<dbReference type="Proteomes" id="UP001381693">
    <property type="component" value="Unassembled WGS sequence"/>
</dbReference>
<dbReference type="GO" id="GO:0003723">
    <property type="term" value="F:RNA binding"/>
    <property type="evidence" value="ECO:0007669"/>
    <property type="project" value="UniProtKB-KW"/>
</dbReference>
<protein>
    <submittedName>
        <fullName evidence="4">Epithelial splicing regulatory protein 1</fullName>
    </submittedName>
</protein>
<dbReference type="InterPro" id="IPR050666">
    <property type="entry name" value="ESRP"/>
</dbReference>